<accession>A0A6H2A9C9</accession>
<evidence type="ECO:0000313" key="1">
    <source>
        <dbReference type="EMBL" id="QJB22900.1"/>
    </source>
</evidence>
<evidence type="ECO:0000313" key="2">
    <source>
        <dbReference type="Proteomes" id="UP000502535"/>
    </source>
</evidence>
<proteinExistence type="predicted"/>
<sequence>MIKLVISLFYKIVNEKMSPTYKKLVTLDRNGYIFNNKQDLYSINLSLYLELIHSVTNDYIVQEIIMCLSSKPQAVKELFLEDLSTNNQLHYSLLACKIMNERKIINKNINKACAKNMATFLKGYFPRDYFTWYSCLYLALSAKNKAENNKVSVINE</sequence>
<name>A0A6H2A9C9_9CAUD</name>
<gene>
    <name evidence="1" type="ORF">fnug_257</name>
</gene>
<dbReference type="EMBL" id="MT133560">
    <property type="protein sequence ID" value="QJB22900.1"/>
    <property type="molecule type" value="Genomic_DNA"/>
</dbReference>
<reference evidence="2" key="1">
    <citation type="submission" date="2020-03" db="EMBL/GenBank/DDBJ databases">
        <authorList>
            <person name="Olsen N.S."/>
            <person name="Forero-Junco L."/>
            <person name="Kot W."/>
            <person name="Hansen L.H."/>
        </authorList>
    </citation>
    <scope>NUCLEOTIDE SEQUENCE [LARGE SCALE GENOMIC DNA]</scope>
</reference>
<organism evidence="1 2">
    <name type="scientific">Pseudomonas phage fnug</name>
    <dbReference type="NCBI Taxonomy" id="2719836"/>
    <lineage>
        <taxon>Viruses</taxon>
        <taxon>Duplodnaviria</taxon>
        <taxon>Heunggongvirae</taxon>
        <taxon>Uroviricota</taxon>
        <taxon>Caudoviricetes</taxon>
        <taxon>Chimalliviridae</taxon>
        <taxon>Phikzvirus</taxon>
        <taxon>Phikzvirus phiKZ</taxon>
    </lineage>
</organism>
<dbReference type="Proteomes" id="UP000502535">
    <property type="component" value="Segment"/>
</dbReference>
<protein>
    <submittedName>
        <fullName evidence="1">Uncharacterized protein</fullName>
    </submittedName>
</protein>